<protein>
    <submittedName>
        <fullName evidence="1">Chromate ion transporter, putative</fullName>
    </submittedName>
</protein>
<accession>X8JC27</accession>
<dbReference type="EMBL" id="JATN01000319">
    <property type="protein sequence ID" value="EUC61214.1"/>
    <property type="molecule type" value="Genomic_DNA"/>
</dbReference>
<dbReference type="AlphaFoldDB" id="X8JC27"/>
<dbReference type="OrthoDB" id="2160638at2759"/>
<proteinExistence type="predicted"/>
<feature type="non-terminal residue" evidence="1">
    <location>
        <position position="118"/>
    </location>
</feature>
<evidence type="ECO:0000313" key="2">
    <source>
        <dbReference type="Proteomes" id="UP000030108"/>
    </source>
</evidence>
<name>X8JC27_9AGAM</name>
<dbReference type="Proteomes" id="UP000030108">
    <property type="component" value="Unassembled WGS sequence"/>
</dbReference>
<comment type="caution">
    <text evidence="1">The sequence shown here is derived from an EMBL/GenBank/DDBJ whole genome shotgun (WGS) entry which is preliminary data.</text>
</comment>
<evidence type="ECO:0000313" key="1">
    <source>
        <dbReference type="EMBL" id="EUC61214.1"/>
    </source>
</evidence>
<reference evidence="2" key="1">
    <citation type="journal article" date="2014" name="Genome Announc.">
        <title>Draft genome sequence of the plant-pathogenic soil fungus Rhizoctonia solani anastomosis group 3 strain Rhs1AP.</title>
        <authorList>
            <person name="Cubeta M.A."/>
            <person name="Thomas E."/>
            <person name="Dean R.A."/>
            <person name="Jabaji S."/>
            <person name="Neate S.M."/>
            <person name="Tavantzis S."/>
            <person name="Toda T."/>
            <person name="Vilgalys R."/>
            <person name="Bharathan N."/>
            <person name="Fedorova-Abrams N."/>
            <person name="Pakala S.B."/>
            <person name="Pakala S.M."/>
            <person name="Zafar N."/>
            <person name="Joardar V."/>
            <person name="Losada L."/>
            <person name="Nierman W.C."/>
        </authorList>
    </citation>
    <scope>NUCLEOTIDE SEQUENCE [LARGE SCALE GENOMIC DNA]</scope>
    <source>
        <strain evidence="2">AG-3</strain>
    </source>
</reference>
<sequence length="118" mass="12263">MFLAGTIIFDGGPVVIPLLIIPAFPGPNFNIAVYLGALALRSTNSPTMRSSGATNTSKPLRTGCGGPIARTRGITSIRPGAAISSPACASGLNINPFELFCFTSQAHRASEAVHFDYP</sequence>
<organism evidence="1 2">
    <name type="scientific">Rhizoctonia solani AG-3 Rhs1AP</name>
    <dbReference type="NCBI Taxonomy" id="1086054"/>
    <lineage>
        <taxon>Eukaryota</taxon>
        <taxon>Fungi</taxon>
        <taxon>Dikarya</taxon>
        <taxon>Basidiomycota</taxon>
        <taxon>Agaricomycotina</taxon>
        <taxon>Agaricomycetes</taxon>
        <taxon>Cantharellales</taxon>
        <taxon>Ceratobasidiaceae</taxon>
        <taxon>Rhizoctonia</taxon>
    </lineage>
</organism>
<gene>
    <name evidence="1" type="ORF">RSOL_389270</name>
</gene>